<organism evidence="2 3">
    <name type="scientific">Microbacterium esteraromaticum</name>
    <dbReference type="NCBI Taxonomy" id="57043"/>
    <lineage>
        <taxon>Bacteria</taxon>
        <taxon>Bacillati</taxon>
        <taxon>Actinomycetota</taxon>
        <taxon>Actinomycetes</taxon>
        <taxon>Micrococcales</taxon>
        <taxon>Microbacteriaceae</taxon>
        <taxon>Microbacterium</taxon>
    </lineage>
</organism>
<dbReference type="EMBL" id="CP043732">
    <property type="protein sequence ID" value="QMU98510.1"/>
    <property type="molecule type" value="Genomic_DNA"/>
</dbReference>
<dbReference type="InterPro" id="IPR041180">
    <property type="entry name" value="Nmad2"/>
</dbReference>
<evidence type="ECO:0000313" key="3">
    <source>
        <dbReference type="Proteomes" id="UP000515708"/>
    </source>
</evidence>
<dbReference type="Proteomes" id="UP000515708">
    <property type="component" value="Chromosome"/>
</dbReference>
<gene>
    <name evidence="2" type="ORF">FVO59_15950</name>
</gene>
<sequence>MKVFSYIVRYDVGFAPNPFHGVCSLATCKQDIRKVAQVDDWIVGTGSRPNGKAGNLVYAMRVAEIVSFQEYWDDERFAEKRPNLRGSRMQHFGDNIYHRDPDGEWIQEDSRHSKADGSLEARHMLRDTKSERVMLGDEFVYFGGDGPVIPESLRNDYGFDLVHTAPAYRSNFTDEHVAAIIEWVRSLEPGVQGRPHDWPRRHQPATSTA</sequence>
<name>A0A7D7WK81_9MICO</name>
<dbReference type="RefSeq" id="WP_182253530.1">
    <property type="nucleotide sequence ID" value="NZ_CP043732.1"/>
</dbReference>
<evidence type="ECO:0000313" key="2">
    <source>
        <dbReference type="EMBL" id="QMU98510.1"/>
    </source>
</evidence>
<evidence type="ECO:0000259" key="1">
    <source>
        <dbReference type="Pfam" id="PF18753"/>
    </source>
</evidence>
<protein>
    <recommendedName>
        <fullName evidence="1">Nucleotide modification associated domain-containing protein</fullName>
    </recommendedName>
</protein>
<reference evidence="2 3" key="1">
    <citation type="journal article" date="2020" name="Front. Microbiol.">
        <title>Design of Bacterial Strain-Specific qPCR Assays Using NGS Data and Publicly Available Resources and Its Application to Track Biocontrol Strains.</title>
        <authorList>
            <person name="Hernandez I."/>
            <person name="Sant C."/>
            <person name="Martinez R."/>
            <person name="Fernandez C."/>
        </authorList>
    </citation>
    <scope>NUCLEOTIDE SEQUENCE [LARGE SCALE GENOMIC DNA]</scope>
    <source>
        <strain evidence="2 3">B24</strain>
    </source>
</reference>
<dbReference type="AlphaFoldDB" id="A0A7D7WK81"/>
<feature type="domain" description="Nucleotide modification associated" evidence="1">
    <location>
        <begin position="2"/>
        <end position="199"/>
    </location>
</feature>
<accession>A0A7D7WK81</accession>
<dbReference type="Pfam" id="PF18753">
    <property type="entry name" value="Nmad2"/>
    <property type="match status" value="1"/>
</dbReference>
<proteinExistence type="predicted"/>